<proteinExistence type="predicted"/>
<gene>
    <name evidence="2" type="ORF">NCTC12282_04740</name>
</gene>
<accession>A0A484ZRF6</accession>
<evidence type="ECO:0000313" key="2">
    <source>
        <dbReference type="EMBL" id="VFS50895.1"/>
    </source>
</evidence>
<name>A0A484ZRF6_9GAMM</name>
<evidence type="ECO:0000256" key="1">
    <source>
        <dbReference type="SAM" id="SignalP"/>
    </source>
</evidence>
<organism evidence="2 3">
    <name type="scientific">Budvicia aquatica</name>
    <dbReference type="NCBI Taxonomy" id="82979"/>
    <lineage>
        <taxon>Bacteria</taxon>
        <taxon>Pseudomonadati</taxon>
        <taxon>Pseudomonadota</taxon>
        <taxon>Gammaproteobacteria</taxon>
        <taxon>Enterobacterales</taxon>
        <taxon>Budviciaceae</taxon>
        <taxon>Budvicia</taxon>
    </lineage>
</organism>
<reference evidence="2 3" key="1">
    <citation type="submission" date="2019-03" db="EMBL/GenBank/DDBJ databases">
        <authorList>
            <consortium name="Pathogen Informatics"/>
        </authorList>
    </citation>
    <scope>NUCLEOTIDE SEQUENCE [LARGE SCALE GENOMIC DNA]</scope>
    <source>
        <strain evidence="2 3">NCTC12282</strain>
    </source>
</reference>
<dbReference type="AlphaFoldDB" id="A0A484ZRF6"/>
<evidence type="ECO:0000313" key="3">
    <source>
        <dbReference type="Proteomes" id="UP000373449"/>
    </source>
</evidence>
<feature type="chain" id="PRO_5019760732" evidence="1">
    <location>
        <begin position="20"/>
        <end position="37"/>
    </location>
</feature>
<sequence>MKIFTIGFLSLFVTAALTAQTFAEVKVLHAREGRNAK</sequence>
<feature type="signal peptide" evidence="1">
    <location>
        <begin position="1"/>
        <end position="19"/>
    </location>
</feature>
<dbReference type="Proteomes" id="UP000373449">
    <property type="component" value="Unassembled WGS sequence"/>
</dbReference>
<protein>
    <submittedName>
        <fullName evidence="2">Uncharacterized protein</fullName>
    </submittedName>
</protein>
<keyword evidence="1" id="KW-0732">Signal</keyword>
<dbReference type="EMBL" id="CAADJA010000002">
    <property type="protein sequence ID" value="VFS50895.1"/>
    <property type="molecule type" value="Genomic_DNA"/>
</dbReference>